<organism evidence="2 3">
    <name type="scientific">Halteria grandinella</name>
    <dbReference type="NCBI Taxonomy" id="5974"/>
    <lineage>
        <taxon>Eukaryota</taxon>
        <taxon>Sar</taxon>
        <taxon>Alveolata</taxon>
        <taxon>Ciliophora</taxon>
        <taxon>Intramacronucleata</taxon>
        <taxon>Spirotrichea</taxon>
        <taxon>Stichotrichia</taxon>
        <taxon>Sporadotrichida</taxon>
        <taxon>Halteriidae</taxon>
        <taxon>Halteria</taxon>
    </lineage>
</organism>
<protein>
    <submittedName>
        <fullName evidence="2">Uncharacterized protein</fullName>
    </submittedName>
</protein>
<dbReference type="Proteomes" id="UP000785679">
    <property type="component" value="Unassembled WGS sequence"/>
</dbReference>
<sequence>MLSILQANLQPLRKSNSRSSSIITQDQITSNRVASSSREYLESRPPLLLRDPSSLNSDLPSSLPSDRPYGMSKYHNLRANSSQANLDPNLVRQAYYSQPCNLTLNTHTPHLMHKQKRKESDFNSLRVRSNSGKSKQKTDVVIKGGKLKMKTCKKQISGNTPFMKQTINEMKNEEKNHSRTHTLKEKLQGDLKNLNKYLI</sequence>
<feature type="compositionally biased region" description="Polar residues" evidence="1">
    <location>
        <begin position="122"/>
        <end position="133"/>
    </location>
</feature>
<comment type="caution">
    <text evidence="2">The sequence shown here is derived from an EMBL/GenBank/DDBJ whole genome shotgun (WGS) entry which is preliminary data.</text>
</comment>
<evidence type="ECO:0000313" key="3">
    <source>
        <dbReference type="Proteomes" id="UP000785679"/>
    </source>
</evidence>
<accession>A0A8J8NCH2</accession>
<dbReference type="EMBL" id="RRYP01025610">
    <property type="protein sequence ID" value="TNV71935.1"/>
    <property type="molecule type" value="Genomic_DNA"/>
</dbReference>
<feature type="compositionally biased region" description="Low complexity" evidence="1">
    <location>
        <begin position="17"/>
        <end position="30"/>
    </location>
</feature>
<evidence type="ECO:0000256" key="1">
    <source>
        <dbReference type="SAM" id="MobiDB-lite"/>
    </source>
</evidence>
<gene>
    <name evidence="2" type="ORF">FGO68_gene12335</name>
</gene>
<reference evidence="2" key="1">
    <citation type="submission" date="2019-06" db="EMBL/GenBank/DDBJ databases">
        <authorList>
            <person name="Zheng W."/>
        </authorList>
    </citation>
    <scope>NUCLEOTIDE SEQUENCE</scope>
    <source>
        <strain evidence="2">QDHG01</strain>
    </source>
</reference>
<feature type="region of interest" description="Disordered" evidence="1">
    <location>
        <begin position="115"/>
        <end position="138"/>
    </location>
</feature>
<evidence type="ECO:0000313" key="2">
    <source>
        <dbReference type="EMBL" id="TNV71935.1"/>
    </source>
</evidence>
<keyword evidence="3" id="KW-1185">Reference proteome</keyword>
<proteinExistence type="predicted"/>
<name>A0A8J8NCH2_HALGN</name>
<feature type="compositionally biased region" description="Low complexity" evidence="1">
    <location>
        <begin position="43"/>
        <end position="68"/>
    </location>
</feature>
<dbReference type="AlphaFoldDB" id="A0A8J8NCH2"/>
<feature type="region of interest" description="Disordered" evidence="1">
    <location>
        <begin position="15"/>
        <end position="73"/>
    </location>
</feature>